<gene>
    <name evidence="1" type="ORF">LCGC14_0554310</name>
</gene>
<name>A0A0F9UA99_9ZZZZ</name>
<dbReference type="EMBL" id="LAZR01000771">
    <property type="protein sequence ID" value="KKN58211.1"/>
    <property type="molecule type" value="Genomic_DNA"/>
</dbReference>
<comment type="caution">
    <text evidence="1">The sequence shown here is derived from an EMBL/GenBank/DDBJ whole genome shotgun (WGS) entry which is preliminary data.</text>
</comment>
<accession>A0A0F9UA99</accession>
<organism evidence="1">
    <name type="scientific">marine sediment metagenome</name>
    <dbReference type="NCBI Taxonomy" id="412755"/>
    <lineage>
        <taxon>unclassified sequences</taxon>
        <taxon>metagenomes</taxon>
        <taxon>ecological metagenomes</taxon>
    </lineage>
</organism>
<dbReference type="AlphaFoldDB" id="A0A0F9UA99"/>
<protein>
    <recommendedName>
        <fullName evidence="2">Baseplate protein J-like domain-containing protein</fullName>
    </recommendedName>
</protein>
<reference evidence="1" key="1">
    <citation type="journal article" date="2015" name="Nature">
        <title>Complex archaea that bridge the gap between prokaryotes and eukaryotes.</title>
        <authorList>
            <person name="Spang A."/>
            <person name="Saw J.H."/>
            <person name="Jorgensen S.L."/>
            <person name="Zaremba-Niedzwiedzka K."/>
            <person name="Martijn J."/>
            <person name="Lind A.E."/>
            <person name="van Eijk R."/>
            <person name="Schleper C."/>
            <person name="Guy L."/>
            <person name="Ettema T.J."/>
        </authorList>
    </citation>
    <scope>NUCLEOTIDE SEQUENCE</scope>
</reference>
<evidence type="ECO:0000313" key="1">
    <source>
        <dbReference type="EMBL" id="KKN58211.1"/>
    </source>
</evidence>
<evidence type="ECO:0008006" key="2">
    <source>
        <dbReference type="Google" id="ProtNLM"/>
    </source>
</evidence>
<sequence>MGVALRQSGLFVAEDWRVIYRAFTEVNFAAYDFDTIRAALVDYIRINFPEDFNDWIESSEFVALIELLAYLGQSLTFRVDLNTRENFLDTAERRESVLRLARMLSFIPSRNRAAAGLVKLTQISTTQSLTDSNGNDLSNISVRWNDANNPDWFEQFILILNAVFSETNPFGRPLKEGLVNRIKTQTYSLNNDPSANRVFPFSSTINGENFDFEIVNPDFEDNGLFFERSPNPIEPLHLIFRTDGRGNASPNTGFFLLFKQGVLQKEDFRIDIPIENRILNLLGTSVNNDDVFVQEIDEQGFIVQEWTKVPAIVGNNVIFNSLEKSERDIFNVVTRPNDQISIRFADGRFANVPTGLFRIWYRESAGVRFTIKPENMRNNRLDIPYFDGVNNDTFFVSFTFSLQESVSNSTPSETSASVKERAPQVFFTQDRMVNGEDYNVFPLRNPEAARIKAVNRIHSGFSRHIDINDPTGFAQNVNLFAEDGLLYFNFNSTLEELALPANISDDEIVSQIIAPLVRALDRKHFFYFHYPRFTTEVAGQFNESVPATHVFWFNATNAVNTSTGRFFVDPDGGGPGPLVPIAIGDAVSPSNPEFHMNEGGLVLFNNAGWVSIVDVVGDGDTILENGDGAVRLAEPIDDGDFVRLIIPPFKTEFDDLEILAIQSQIVQKNSFGLRYNEVATAWRVITGDNLDTTSPFSFEFAGDLTGLGRDASWLIRAEFSPTNWRFISRGLDYVFESTDEVRFHHSEATKIVDTQTGLTIQDFIRVLKVNPAFATVVVGTSTGPYVNGQTIIINFNEVSLSTGTTVDDAVIDINAENIDGITASNEGGFLKIVSENALTLEEGTGTALADLGLDNITDIDFQEINPCFGIGENIDWNIEDVFVEDDGFVDPRRLKLTFTDTDEDGIPDDPTIFEEITKVTGLAAGDTVSLTLPDEQVDETELFWESFINIDGFEEFRPTETVVKAFNIEPLNFITTVFPTTIVLTLDPAELFDGDVVFFRDTGNFYRSTIPTVGDDEFELVNDLYFIRRGRDDLLFQWKHFAPTDQRIDPAITNIIDIFVLTTSYDIEIRQWIDDDGDRDELPIPSTNEQLQILFAEEIENKMISDEIVWHPVKYKILFGRQAEDQLQARFKVTKVEGTTSSDGEIKAGVIGAINEFFAINNFDFGETFYFTELAAFIHQSLATIIGSVVIVPLDEEQKFGELFQVRSAADEVFISSAKVADVQIVNAFNDSILRIGD</sequence>
<proteinExistence type="predicted"/>